<keyword evidence="1" id="KW-1133">Transmembrane helix</keyword>
<evidence type="ECO:0000313" key="2">
    <source>
        <dbReference type="EMBL" id="KAK8786557.1"/>
    </source>
</evidence>
<feature type="transmembrane region" description="Helical" evidence="1">
    <location>
        <begin position="31"/>
        <end position="50"/>
    </location>
</feature>
<evidence type="ECO:0000313" key="3">
    <source>
        <dbReference type="Proteomes" id="UP001321473"/>
    </source>
</evidence>
<dbReference type="AlphaFoldDB" id="A0AAQ4FGX2"/>
<evidence type="ECO:0000256" key="1">
    <source>
        <dbReference type="SAM" id="Phobius"/>
    </source>
</evidence>
<comment type="caution">
    <text evidence="2">The sequence shown here is derived from an EMBL/GenBank/DDBJ whole genome shotgun (WGS) entry which is preliminary data.</text>
</comment>
<keyword evidence="1" id="KW-0472">Membrane</keyword>
<dbReference type="Proteomes" id="UP001321473">
    <property type="component" value="Unassembled WGS sequence"/>
</dbReference>
<keyword evidence="1" id="KW-0812">Transmembrane</keyword>
<protein>
    <submittedName>
        <fullName evidence="2">Uncharacterized protein</fullName>
    </submittedName>
</protein>
<name>A0AAQ4FGX2_AMBAM</name>
<keyword evidence="3" id="KW-1185">Reference proteome</keyword>
<proteinExistence type="predicted"/>
<accession>A0AAQ4FGX2</accession>
<dbReference type="EMBL" id="JARKHS020002655">
    <property type="protein sequence ID" value="KAK8786557.1"/>
    <property type="molecule type" value="Genomic_DNA"/>
</dbReference>
<reference evidence="2 3" key="1">
    <citation type="journal article" date="2023" name="Arcadia Sci">
        <title>De novo assembly of a long-read Amblyomma americanum tick genome.</title>
        <authorList>
            <person name="Chou S."/>
            <person name="Poskanzer K.E."/>
            <person name="Rollins M."/>
            <person name="Thuy-Boun P.S."/>
        </authorList>
    </citation>
    <scope>NUCLEOTIDE SEQUENCE [LARGE SCALE GENOMIC DNA]</scope>
    <source>
        <strain evidence="2">F_SG_1</strain>
        <tissue evidence="2">Salivary glands</tissue>
    </source>
</reference>
<sequence>MVWGCPAAGAGNFLDCCSRDISGEADYSDKYIATAITAAVFIKLVMLLHLQGVHLDPPLLNIWRNP</sequence>
<organism evidence="2 3">
    <name type="scientific">Amblyomma americanum</name>
    <name type="common">Lone star tick</name>
    <dbReference type="NCBI Taxonomy" id="6943"/>
    <lineage>
        <taxon>Eukaryota</taxon>
        <taxon>Metazoa</taxon>
        <taxon>Ecdysozoa</taxon>
        <taxon>Arthropoda</taxon>
        <taxon>Chelicerata</taxon>
        <taxon>Arachnida</taxon>
        <taxon>Acari</taxon>
        <taxon>Parasitiformes</taxon>
        <taxon>Ixodida</taxon>
        <taxon>Ixodoidea</taxon>
        <taxon>Ixodidae</taxon>
        <taxon>Amblyomminae</taxon>
        <taxon>Amblyomma</taxon>
    </lineage>
</organism>
<gene>
    <name evidence="2" type="ORF">V5799_023667</name>
</gene>